<protein>
    <submittedName>
        <fullName evidence="1">Uncharacterized protein</fullName>
    </submittedName>
</protein>
<reference evidence="1" key="1">
    <citation type="submission" date="2020-04" db="EMBL/GenBank/DDBJ databases">
        <authorList>
            <person name="Alioto T."/>
            <person name="Alioto T."/>
            <person name="Gomez Garrido J."/>
        </authorList>
    </citation>
    <scope>NUCLEOTIDE SEQUENCE</scope>
    <source>
        <strain evidence="1">A484AB</strain>
    </source>
</reference>
<sequence>MSKQTIPRLELLSSLLASRLTESVKKALNDVKRINSVTYWSDSTVVLSWIRNSNKEFKQFVENRLLEIITLAPPELWKYVPTKQNPADIASRGTTATQLVENKLWWNGPEFLIKSNEHWPSQPSNSQEDDSELKSPRVSVNTSIVNVAQIPNIVELMNTSEYSTIGRLLRVTAYVLRFINNLKKRVESLDTTVGQITCEEIDSAELKWIKDIQHPMSKQANYRKILGYQLQFQFQLEGKQLKLPQCSTNWKNRTQPPDFKVLSSIFPKDGLKDELGHHPAGVFLKKKSAPIITSKGGIMRRKRRAAGKRNLQFYLMIILLHKEARLTSPQIRLVSQDISRTKDVRKSYNKFSKALTDRCKGGQLCYNIEGT</sequence>
<gene>
    <name evidence="1" type="ORF">PACLA_8A041994</name>
</gene>
<dbReference type="InterPro" id="IPR008042">
    <property type="entry name" value="Retrotrans_Pao"/>
</dbReference>
<keyword evidence="2" id="KW-1185">Reference proteome</keyword>
<accession>A0A7D9DHH4</accession>
<dbReference type="PANTHER" id="PTHR47331">
    <property type="entry name" value="PHD-TYPE DOMAIN-CONTAINING PROTEIN"/>
    <property type="match status" value="1"/>
</dbReference>
<dbReference type="AlphaFoldDB" id="A0A7D9DHH4"/>
<evidence type="ECO:0000313" key="1">
    <source>
        <dbReference type="EMBL" id="CAB3985292.1"/>
    </source>
</evidence>
<organism evidence="1 2">
    <name type="scientific">Paramuricea clavata</name>
    <name type="common">Red gorgonian</name>
    <name type="synonym">Violescent sea-whip</name>
    <dbReference type="NCBI Taxonomy" id="317549"/>
    <lineage>
        <taxon>Eukaryota</taxon>
        <taxon>Metazoa</taxon>
        <taxon>Cnidaria</taxon>
        <taxon>Anthozoa</taxon>
        <taxon>Octocorallia</taxon>
        <taxon>Malacalcyonacea</taxon>
        <taxon>Plexauridae</taxon>
        <taxon>Paramuricea</taxon>
    </lineage>
</organism>
<comment type="caution">
    <text evidence="1">The sequence shown here is derived from an EMBL/GenBank/DDBJ whole genome shotgun (WGS) entry which is preliminary data.</text>
</comment>
<proteinExistence type="predicted"/>
<evidence type="ECO:0000313" key="2">
    <source>
        <dbReference type="Proteomes" id="UP001152795"/>
    </source>
</evidence>
<dbReference type="OrthoDB" id="8036689at2759"/>
<dbReference type="Pfam" id="PF05380">
    <property type="entry name" value="Peptidase_A17"/>
    <property type="match status" value="1"/>
</dbReference>
<dbReference type="EMBL" id="CACRXK020000852">
    <property type="protein sequence ID" value="CAB3985292.1"/>
    <property type="molecule type" value="Genomic_DNA"/>
</dbReference>
<name>A0A7D9DHH4_PARCT</name>
<dbReference type="Proteomes" id="UP001152795">
    <property type="component" value="Unassembled WGS sequence"/>
</dbReference>